<evidence type="ECO:0000313" key="1">
    <source>
        <dbReference type="EMBL" id="QHU26367.1"/>
    </source>
</evidence>
<accession>A0A6C0L7L3</accession>
<sequence>MGCGLWFWGWGWVSFARSRGGFNFLKGEEADSLEEDGSVEDSCSLLALASWLLALGSWQLQ</sequence>
<protein>
    <submittedName>
        <fullName evidence="1">Uncharacterized protein</fullName>
    </submittedName>
</protein>
<organism evidence="1">
    <name type="scientific">viral metagenome</name>
    <dbReference type="NCBI Taxonomy" id="1070528"/>
    <lineage>
        <taxon>unclassified sequences</taxon>
        <taxon>metagenomes</taxon>
        <taxon>organismal metagenomes</taxon>
    </lineage>
</organism>
<reference evidence="1" key="1">
    <citation type="journal article" date="2020" name="Nature">
        <title>Giant virus diversity and host interactions through global metagenomics.</title>
        <authorList>
            <person name="Schulz F."/>
            <person name="Roux S."/>
            <person name="Paez-Espino D."/>
            <person name="Jungbluth S."/>
            <person name="Walsh D.A."/>
            <person name="Denef V.J."/>
            <person name="McMahon K.D."/>
            <person name="Konstantinidis K.T."/>
            <person name="Eloe-Fadrosh E.A."/>
            <person name="Kyrpides N.C."/>
            <person name="Woyke T."/>
        </authorList>
    </citation>
    <scope>NUCLEOTIDE SEQUENCE</scope>
    <source>
        <strain evidence="1">GVMAG-M-3300027759-16</strain>
    </source>
</reference>
<dbReference type="EMBL" id="MN740439">
    <property type="protein sequence ID" value="QHU26367.1"/>
    <property type="molecule type" value="Genomic_DNA"/>
</dbReference>
<proteinExistence type="predicted"/>
<name>A0A6C0L7L3_9ZZZZ</name>
<dbReference type="AlphaFoldDB" id="A0A6C0L7L3"/>